<proteinExistence type="predicted"/>
<accession>A0ABS3RIJ6</accession>
<evidence type="ECO:0000313" key="1">
    <source>
        <dbReference type="EMBL" id="MBO2456551.1"/>
    </source>
</evidence>
<reference evidence="1 2" key="1">
    <citation type="submission" date="2021-03" db="EMBL/GenBank/DDBJ databases">
        <title>Actinomadura violae sp. nov., isolated from lichen in Thailand.</title>
        <authorList>
            <person name="Kanchanasin P."/>
            <person name="Saeng-In P."/>
            <person name="Phongsopitanun W."/>
            <person name="Yuki M."/>
            <person name="Kudo T."/>
            <person name="Ohkuma M."/>
            <person name="Tanasupawat S."/>
        </authorList>
    </citation>
    <scope>NUCLEOTIDE SEQUENCE [LARGE SCALE GENOMIC DNA]</scope>
    <source>
        <strain evidence="1 2">LCR2-06</strain>
    </source>
</reference>
<dbReference type="RefSeq" id="WP_208236583.1">
    <property type="nucleotide sequence ID" value="NZ_JAGEPF010000002.1"/>
</dbReference>
<dbReference type="EMBL" id="JAGEPF010000002">
    <property type="protein sequence ID" value="MBO2456551.1"/>
    <property type="molecule type" value="Genomic_DNA"/>
</dbReference>
<protein>
    <submittedName>
        <fullName evidence="1">Uncharacterized protein</fullName>
    </submittedName>
</protein>
<evidence type="ECO:0000313" key="2">
    <source>
        <dbReference type="Proteomes" id="UP000680206"/>
    </source>
</evidence>
<gene>
    <name evidence="1" type="ORF">J4709_02965</name>
</gene>
<organism evidence="1 2">
    <name type="scientific">Actinomadura violacea</name>
    <dbReference type="NCBI Taxonomy" id="2819934"/>
    <lineage>
        <taxon>Bacteria</taxon>
        <taxon>Bacillati</taxon>
        <taxon>Actinomycetota</taxon>
        <taxon>Actinomycetes</taxon>
        <taxon>Streptosporangiales</taxon>
        <taxon>Thermomonosporaceae</taxon>
        <taxon>Actinomadura</taxon>
    </lineage>
</organism>
<name>A0ABS3RIJ6_9ACTN</name>
<keyword evidence="2" id="KW-1185">Reference proteome</keyword>
<comment type="caution">
    <text evidence="1">The sequence shown here is derived from an EMBL/GenBank/DDBJ whole genome shotgun (WGS) entry which is preliminary data.</text>
</comment>
<sequence length="113" mass="12305">MMPSQIGRDHSHPAIACDDCTAVGNPDTLTLSHDDGCPVGRGLDEMSANDRAFFETRPNAPHRVRPVCWAEAQHLKRSGAVPADVDLTGWRVRIRPIGPGIRSRQYLPPRGGA</sequence>
<dbReference type="Proteomes" id="UP000680206">
    <property type="component" value="Unassembled WGS sequence"/>
</dbReference>